<dbReference type="OrthoDB" id="415767at2"/>
<reference evidence="3 4" key="1">
    <citation type="submission" date="2018-03" db="EMBL/GenBank/DDBJ databases">
        <title>The ancient ancestry and fast evolution of plastids.</title>
        <authorList>
            <person name="Moore K.R."/>
            <person name="Magnabosco C."/>
            <person name="Momper L."/>
            <person name="Gold D.A."/>
            <person name="Bosak T."/>
            <person name="Fournier G.P."/>
        </authorList>
    </citation>
    <scope>NUCLEOTIDE SEQUENCE [LARGE SCALE GENOMIC DNA]</scope>
    <source>
        <strain evidence="3 4">CCALA 016</strain>
    </source>
</reference>
<dbReference type="Proteomes" id="UP000239001">
    <property type="component" value="Unassembled WGS sequence"/>
</dbReference>
<dbReference type="InterPro" id="IPR036397">
    <property type="entry name" value="RNaseH_sf"/>
</dbReference>
<dbReference type="Gene3D" id="3.30.420.10">
    <property type="entry name" value="Ribonuclease H-like superfamily/Ribonuclease H"/>
    <property type="match status" value="1"/>
</dbReference>
<dbReference type="AlphaFoldDB" id="A0A2T1LRV6"/>
<name>A0A2T1LRV6_9CHRO</name>
<proteinExistence type="predicted"/>
<keyword evidence="4" id="KW-1185">Reference proteome</keyword>
<comment type="caution">
    <text evidence="3">The sequence shown here is derived from an EMBL/GenBank/DDBJ whole genome shotgun (WGS) entry which is preliminary data.</text>
</comment>
<dbReference type="RefSeq" id="WP_106459113.1">
    <property type="nucleotide sequence ID" value="NZ_PXOH01000041.1"/>
</dbReference>
<organism evidence="3 4">
    <name type="scientific">Aphanothece hegewaldii CCALA 016</name>
    <dbReference type="NCBI Taxonomy" id="2107694"/>
    <lineage>
        <taxon>Bacteria</taxon>
        <taxon>Bacillati</taxon>
        <taxon>Cyanobacteriota</taxon>
        <taxon>Cyanophyceae</taxon>
        <taxon>Oscillatoriophycideae</taxon>
        <taxon>Chroococcales</taxon>
        <taxon>Aphanothecaceae</taxon>
        <taxon>Aphanothece</taxon>
    </lineage>
</organism>
<evidence type="ECO:0000259" key="2">
    <source>
        <dbReference type="PROSITE" id="PS50994"/>
    </source>
</evidence>
<dbReference type="EMBL" id="PXOH01000041">
    <property type="protein sequence ID" value="PSF31747.1"/>
    <property type="molecule type" value="Genomic_DNA"/>
</dbReference>
<dbReference type="InterPro" id="IPR012337">
    <property type="entry name" value="RNaseH-like_sf"/>
</dbReference>
<feature type="domain" description="Integrase catalytic" evidence="2">
    <location>
        <begin position="511"/>
        <end position="717"/>
    </location>
</feature>
<evidence type="ECO:0000313" key="4">
    <source>
        <dbReference type="Proteomes" id="UP000239001"/>
    </source>
</evidence>
<dbReference type="PROSITE" id="PS50994">
    <property type="entry name" value="INTEGRASE"/>
    <property type="match status" value="1"/>
</dbReference>
<sequence length="919" mass="106352">MLSQEDLEAWCNHRQLSSTTRQLITDIRTSDPSRAAQGNYGNVCGDYCSEKMGKTIQFESHRGELAHIIDNLEHSKAVLEFYDQPPKIELIYLSKNGKKVRTGHTPDFFVIETNWAGWEEFKPIDELVQKAEEQPNRYVQDAEGNWDCPPGREYAQKYGLDYRVRTSAELHPIRLRNWTWLEPYFQTSPPPFDSPIFLTILTQVQAQPGLTYAQLLLSIEDIDPDHLNWLIARECIFINFNIASLAEHDQVQVFISEELAIVSEKIVLSSPTVPSSDGFSTLNVDIGTTLSWDGEYWEITNPGTDRVYLTRHDGKTTSLPNAEFYRFFETGHITGLNQITESTIDTTIQDLLNRARSKDIEIANQRYDLIQPYIQENTLPITKVNRSIRRWRDNYLEAEKLYGQGNGYVGLLPRHLDKGHHEKLEPGLVDYMKQYIDDHYFTPTNRRASTVYREFKEACQSLDPPFNPPSDRTFRFYIQGRTNYELIKARLGSRVAKQSKPFYSTKGFPRNGDLPWECVHIDHTPLDVDLVSSLISLATCNTSSAITLDNFDLGTCWATFMVDGYSKRILAVYLSFEKPSYRSCMMVMRQCVRRFKRLPQTIITDNGKEFHSIYFKQLLAYYKCNHKYRPPGEPRYGNPVERVFGTTNTLFVHELKGNRQILKNNRQVTKSVNPKTHAVWTLGEFYQVLEYWTDEIYDRREHSSLGQNPRSSYEIGIALGGRREMRRILYDETFKILTLPSPAQNDSRIVQPGKGIKINNIYYWCNDFRDPEIEKTTVDVKIDPFNVCLAYAYVRGHWRECTSNYYQFLQGRTEKELKVLSADLRQRKAGHAKRVEISDKELVEHLQSTQAMEGVLLQQRLQALENRTVLDLIEGKPLPQLKTLQTIDVTATIQKDKSLDSSAQDDNSPSKNLQFYGEF</sequence>
<feature type="region of interest" description="Disordered" evidence="1">
    <location>
        <begin position="897"/>
        <end position="919"/>
    </location>
</feature>
<protein>
    <submittedName>
        <fullName evidence="3">Integrase</fullName>
    </submittedName>
</protein>
<evidence type="ECO:0000256" key="1">
    <source>
        <dbReference type="SAM" id="MobiDB-lite"/>
    </source>
</evidence>
<dbReference type="SUPFAM" id="SSF53098">
    <property type="entry name" value="Ribonuclease H-like"/>
    <property type="match status" value="1"/>
</dbReference>
<dbReference type="Pfam" id="PF00665">
    <property type="entry name" value="rve"/>
    <property type="match status" value="1"/>
</dbReference>
<dbReference type="GO" id="GO:0015074">
    <property type="term" value="P:DNA integration"/>
    <property type="evidence" value="ECO:0007669"/>
    <property type="project" value="InterPro"/>
</dbReference>
<gene>
    <name evidence="3" type="ORF">C7H19_22235</name>
</gene>
<accession>A0A2T1LRV6</accession>
<dbReference type="GO" id="GO:0003676">
    <property type="term" value="F:nucleic acid binding"/>
    <property type="evidence" value="ECO:0007669"/>
    <property type="project" value="InterPro"/>
</dbReference>
<evidence type="ECO:0000313" key="3">
    <source>
        <dbReference type="EMBL" id="PSF31747.1"/>
    </source>
</evidence>
<feature type="compositionally biased region" description="Polar residues" evidence="1">
    <location>
        <begin position="900"/>
        <end position="913"/>
    </location>
</feature>
<dbReference type="InterPro" id="IPR001584">
    <property type="entry name" value="Integrase_cat-core"/>
</dbReference>
<reference evidence="3 4" key="2">
    <citation type="submission" date="2018-03" db="EMBL/GenBank/DDBJ databases">
        <authorList>
            <person name="Keele B.F."/>
        </authorList>
    </citation>
    <scope>NUCLEOTIDE SEQUENCE [LARGE SCALE GENOMIC DNA]</scope>
    <source>
        <strain evidence="3 4">CCALA 016</strain>
    </source>
</reference>